<dbReference type="InterPro" id="IPR003595">
    <property type="entry name" value="Tyr_Pase_cat"/>
</dbReference>
<evidence type="ECO:0000313" key="4">
    <source>
        <dbReference type="Proteomes" id="UP000218890"/>
    </source>
</evidence>
<dbReference type="GO" id="GO:0016791">
    <property type="term" value="F:phosphatase activity"/>
    <property type="evidence" value="ECO:0007669"/>
    <property type="project" value="TreeGrafter"/>
</dbReference>
<dbReference type="EMBL" id="AP017372">
    <property type="protein sequence ID" value="BAU56568.1"/>
    <property type="molecule type" value="Genomic_DNA"/>
</dbReference>
<dbReference type="InterPro" id="IPR000387">
    <property type="entry name" value="Tyr_Pase_dom"/>
</dbReference>
<proteinExistence type="inferred from homology"/>
<keyword evidence="4" id="KW-1185">Reference proteome</keyword>
<dbReference type="PROSITE" id="PS50056">
    <property type="entry name" value="TYR_PHOSPHATASE_2"/>
    <property type="match status" value="1"/>
</dbReference>
<protein>
    <submittedName>
        <fullName evidence="3">Tyrosine/serine protein phosphatase</fullName>
    </submittedName>
</protein>
<dbReference type="Proteomes" id="UP000218890">
    <property type="component" value="Chromosome"/>
</dbReference>
<reference evidence="3" key="1">
    <citation type="submission" date="2016-02" db="EMBL/GenBank/DDBJ databases">
        <title>Halorhodospira halochloris DSM-1059 complete genome, version 2.</title>
        <authorList>
            <person name="Tsukatani Y."/>
        </authorList>
    </citation>
    <scope>NUCLEOTIDE SEQUENCE</scope>
    <source>
        <strain evidence="3">DSM 1059</strain>
    </source>
</reference>
<dbReference type="InterPro" id="IPR029021">
    <property type="entry name" value="Prot-tyrosine_phosphatase-like"/>
</dbReference>
<evidence type="ECO:0000313" key="3">
    <source>
        <dbReference type="EMBL" id="BAU56568.1"/>
    </source>
</evidence>
<gene>
    <name evidence="3" type="ORF">HH1059_24920</name>
</gene>
<dbReference type="Gene3D" id="3.90.190.10">
    <property type="entry name" value="Protein tyrosine phosphatase superfamily"/>
    <property type="match status" value="1"/>
</dbReference>
<feature type="domain" description="Tyrosine specific protein phosphatases" evidence="2">
    <location>
        <begin position="101"/>
        <end position="155"/>
    </location>
</feature>
<accession>A0A0X8X7U4</accession>
<dbReference type="KEGG" id="hhk:HH1059_24920"/>
<dbReference type="PROSITE" id="PS00383">
    <property type="entry name" value="TYR_PHOSPHATASE_1"/>
    <property type="match status" value="1"/>
</dbReference>
<dbReference type="PANTHER" id="PTHR31126">
    <property type="entry name" value="TYROSINE-PROTEIN PHOSPHATASE"/>
    <property type="match status" value="1"/>
</dbReference>
<sequence length="183" mass="20746">MSGRTSWLQAVLDVVEGGFLNGWQAFVNTFGYYRLVPVCPDVLYRSTEMPPERMACLCLAQNIRTVIDLRRKHDRAEAERVALKQAGIKHVHLPSPQVPTEDVVNSFLEIMDDPGNYPVVIHCVHGVGRTGALLAVYSIEYKQLDNEQARRLAKRIGGFQSFGSNRPKGRFLISYVPRRERAY</sequence>
<dbReference type="SUPFAM" id="SSF52799">
    <property type="entry name" value="(Phosphotyrosine protein) phosphatases II"/>
    <property type="match status" value="1"/>
</dbReference>
<dbReference type="PANTHER" id="PTHR31126:SF1">
    <property type="entry name" value="TYROSINE SPECIFIC PROTEIN PHOSPHATASES DOMAIN-CONTAINING PROTEIN"/>
    <property type="match status" value="1"/>
</dbReference>
<dbReference type="Pfam" id="PF22785">
    <property type="entry name" value="Tc-R-P"/>
    <property type="match status" value="1"/>
</dbReference>
<dbReference type="InterPro" id="IPR016130">
    <property type="entry name" value="Tyr_Pase_AS"/>
</dbReference>
<organism evidence="3 4">
    <name type="scientific">Halorhodospira halochloris</name>
    <name type="common">Ectothiorhodospira halochloris</name>
    <dbReference type="NCBI Taxonomy" id="1052"/>
    <lineage>
        <taxon>Bacteria</taxon>
        <taxon>Pseudomonadati</taxon>
        <taxon>Pseudomonadota</taxon>
        <taxon>Gammaproteobacteria</taxon>
        <taxon>Chromatiales</taxon>
        <taxon>Ectothiorhodospiraceae</taxon>
        <taxon>Halorhodospira</taxon>
    </lineage>
</organism>
<evidence type="ECO:0000256" key="1">
    <source>
        <dbReference type="ARBA" id="ARBA00009580"/>
    </source>
</evidence>
<dbReference type="SMART" id="SM00404">
    <property type="entry name" value="PTPc_motif"/>
    <property type="match status" value="1"/>
</dbReference>
<comment type="similarity">
    <text evidence="1">Belongs to the protein-tyrosine phosphatase family.</text>
</comment>
<name>A0A0X8X7U4_HALHR</name>
<dbReference type="AlphaFoldDB" id="A0A0X8X7U4"/>
<evidence type="ECO:0000259" key="2">
    <source>
        <dbReference type="PROSITE" id="PS50056"/>
    </source>
</evidence>
<dbReference type="CDD" id="cd14529">
    <property type="entry name" value="TpbA-like"/>
    <property type="match status" value="1"/>
</dbReference>
<dbReference type="RefSeq" id="WP_162549549.1">
    <property type="nucleotide sequence ID" value="NZ_AP017372.2"/>
</dbReference>